<dbReference type="GO" id="GO:0016491">
    <property type="term" value="F:oxidoreductase activity"/>
    <property type="evidence" value="ECO:0007669"/>
    <property type="project" value="UniProtKB-ARBA"/>
</dbReference>
<keyword evidence="4" id="KW-0411">Iron-sulfur</keyword>
<dbReference type="AlphaFoldDB" id="A0A1Y3GGS0"/>
<dbReference type="PROSITE" id="PS00198">
    <property type="entry name" value="4FE4S_FER_1"/>
    <property type="match status" value="2"/>
</dbReference>
<accession>A0A1Y3GGS0</accession>
<dbReference type="InterPro" id="IPR017896">
    <property type="entry name" value="4Fe4S_Fe-S-bd"/>
</dbReference>
<dbReference type="OrthoDB" id="23833at2157"/>
<proteinExistence type="predicted"/>
<evidence type="ECO:0000256" key="2">
    <source>
        <dbReference type="ARBA" id="ARBA00022723"/>
    </source>
</evidence>
<keyword evidence="7" id="KW-1185">Reference proteome</keyword>
<dbReference type="PROSITE" id="PS51379">
    <property type="entry name" value="4FE4S_FER_2"/>
    <property type="match status" value="2"/>
</dbReference>
<feature type="domain" description="4Fe-4S ferredoxin-type" evidence="5">
    <location>
        <begin position="89"/>
        <end position="118"/>
    </location>
</feature>
<evidence type="ECO:0000313" key="7">
    <source>
        <dbReference type="Proteomes" id="UP000195137"/>
    </source>
</evidence>
<organism evidence="6 7">
    <name type="scientific">Methanonatronarchaeum thermophilum</name>
    <dbReference type="NCBI Taxonomy" id="1927129"/>
    <lineage>
        <taxon>Archaea</taxon>
        <taxon>Methanobacteriati</taxon>
        <taxon>Methanobacteriota</taxon>
        <taxon>Methanonatronarchaeia</taxon>
        <taxon>Methanonatronarchaeales</taxon>
        <taxon>Methanonatronarchaeaceae</taxon>
        <taxon>Methanonatronarchaeum</taxon>
    </lineage>
</organism>
<dbReference type="PANTHER" id="PTHR43687:SF5">
    <property type="entry name" value="4FE-4S FERREDOXIN-TYPE DOMAIN-CONTAINING PROTEIN"/>
    <property type="match status" value="1"/>
</dbReference>
<comment type="caution">
    <text evidence="6">The sequence shown here is derived from an EMBL/GenBank/DDBJ whole genome shotgun (WGS) entry which is preliminary data.</text>
</comment>
<dbReference type="Gene3D" id="3.30.70.3270">
    <property type="match status" value="1"/>
</dbReference>
<evidence type="ECO:0000313" key="6">
    <source>
        <dbReference type="EMBL" id="OUJ18556.1"/>
    </source>
</evidence>
<reference evidence="6 7" key="1">
    <citation type="submission" date="2016-12" db="EMBL/GenBank/DDBJ databases">
        <title>Discovery of methanogenic haloarchaea.</title>
        <authorList>
            <person name="Sorokin D.Y."/>
            <person name="Makarova K.S."/>
            <person name="Abbas B."/>
            <person name="Ferrer M."/>
            <person name="Golyshin P.N."/>
        </authorList>
    </citation>
    <scope>NUCLEOTIDE SEQUENCE [LARGE SCALE GENOMIC DNA]</scope>
    <source>
        <strain evidence="6">AMET1</strain>
    </source>
</reference>
<keyword evidence="2" id="KW-0479">Metal-binding</keyword>
<dbReference type="RefSeq" id="WP_086637820.1">
    <property type="nucleotide sequence ID" value="NZ_MRZU01000004.1"/>
</dbReference>
<evidence type="ECO:0000256" key="4">
    <source>
        <dbReference type="ARBA" id="ARBA00023014"/>
    </source>
</evidence>
<dbReference type="PANTHER" id="PTHR43687">
    <property type="entry name" value="ADENYLYLSULFATE REDUCTASE, BETA SUBUNIT"/>
    <property type="match status" value="1"/>
</dbReference>
<protein>
    <submittedName>
        <fullName evidence="6">NADH dehydrogenase subunit I</fullName>
    </submittedName>
</protein>
<name>A0A1Y3GGS0_9EURY</name>
<evidence type="ECO:0000259" key="5">
    <source>
        <dbReference type="PROSITE" id="PS51379"/>
    </source>
</evidence>
<dbReference type="Proteomes" id="UP000195137">
    <property type="component" value="Unassembled WGS sequence"/>
</dbReference>
<dbReference type="InterPro" id="IPR050572">
    <property type="entry name" value="Fe-S_Ferredoxin"/>
</dbReference>
<keyword evidence="3" id="KW-0408">Iron</keyword>
<sequence>MSKIMRKISKQVFKKHKTNLFPARYAPNSIIQVLQLVEKGEIELNPPIPIPPDFRGKLKYDEETCVNCYQCLNVCPTEAMKVHEENDEEKITFYTSRCTFCQQCADICPVDAIEMTDEFITLAAFDKYDQNLIVNGDKTPGQLKKIDK</sequence>
<keyword evidence="1" id="KW-0004">4Fe-4S</keyword>
<dbReference type="GO" id="GO:0046872">
    <property type="term" value="F:metal ion binding"/>
    <property type="evidence" value="ECO:0007669"/>
    <property type="project" value="UniProtKB-KW"/>
</dbReference>
<feature type="domain" description="4Fe-4S ferredoxin-type" evidence="5">
    <location>
        <begin position="56"/>
        <end position="85"/>
    </location>
</feature>
<dbReference type="GO" id="GO:0051539">
    <property type="term" value="F:4 iron, 4 sulfur cluster binding"/>
    <property type="evidence" value="ECO:0007669"/>
    <property type="project" value="UniProtKB-KW"/>
</dbReference>
<dbReference type="InterPro" id="IPR017900">
    <property type="entry name" value="4Fe4S_Fe_S_CS"/>
</dbReference>
<evidence type="ECO:0000256" key="1">
    <source>
        <dbReference type="ARBA" id="ARBA00022485"/>
    </source>
</evidence>
<dbReference type="Pfam" id="PF14697">
    <property type="entry name" value="Fer4_21"/>
    <property type="match status" value="1"/>
</dbReference>
<dbReference type="SUPFAM" id="SSF54862">
    <property type="entry name" value="4Fe-4S ferredoxins"/>
    <property type="match status" value="1"/>
</dbReference>
<dbReference type="EMBL" id="MRZU01000004">
    <property type="protein sequence ID" value="OUJ18556.1"/>
    <property type="molecule type" value="Genomic_DNA"/>
</dbReference>
<evidence type="ECO:0000256" key="3">
    <source>
        <dbReference type="ARBA" id="ARBA00023004"/>
    </source>
</evidence>
<gene>
    <name evidence="6" type="ORF">AMET1_1475</name>
</gene>